<dbReference type="Pfam" id="PF03223">
    <property type="entry name" value="V-ATPase_C"/>
    <property type="match status" value="1"/>
</dbReference>
<dbReference type="Gene3D" id="1.20.1460.10">
    <property type="entry name" value="subunit c (vma5p) of the yeast v-atpase, domain 2"/>
    <property type="match status" value="1"/>
</dbReference>
<comment type="caution">
    <text evidence="7">The sequence shown here is derived from an EMBL/GenBank/DDBJ whole genome shotgun (WGS) entry which is preliminary data.</text>
</comment>
<accession>A0A9N9I578</accession>
<comment type="similarity">
    <text evidence="1 6">Belongs to the V-ATPase C subunit family.</text>
</comment>
<dbReference type="Gene3D" id="3.30.70.1180">
    <property type="entry name" value="Vacuolar atp synthase subunit c, domain 1"/>
    <property type="match status" value="1"/>
</dbReference>
<keyword evidence="8" id="KW-1185">Reference proteome</keyword>
<evidence type="ECO:0000256" key="5">
    <source>
        <dbReference type="ARBA" id="ARBA00053565"/>
    </source>
</evidence>
<dbReference type="PANTHER" id="PTHR10137:SF0">
    <property type="entry name" value="V-TYPE PROTON ATPASE SUBUNIT C"/>
    <property type="match status" value="1"/>
</dbReference>
<dbReference type="GO" id="GO:0046961">
    <property type="term" value="F:proton-transporting ATPase activity, rotational mechanism"/>
    <property type="evidence" value="ECO:0007669"/>
    <property type="project" value="InterPro"/>
</dbReference>
<evidence type="ECO:0000256" key="6">
    <source>
        <dbReference type="RuleBase" id="RU364010"/>
    </source>
</evidence>
<comment type="function">
    <text evidence="6">Subunit of the V1 complex of vacuolar(H+)-ATPase (V-ATPase), a multisubunit enzyme composed of a peripheral complex (V1) that hydrolyzes ATP and a membrane integral complex (V0) that translocates protons. V-ATPase is responsible for acidifying and maintaining the pH of intracellular compartments and in some cell types, is targeted to the plasma membrane, where it is responsible for acidifying the extracellular environment. Subunit C is necessary for the assembly of the catalytic sector of the enzyme and is likely to have a specific function in its catalytic activity.</text>
</comment>
<dbReference type="GO" id="GO:0000221">
    <property type="term" value="C:vacuolar proton-transporting V-type ATPase, V1 domain"/>
    <property type="evidence" value="ECO:0007669"/>
    <property type="project" value="TreeGrafter"/>
</dbReference>
<dbReference type="CDD" id="cd14785">
    <property type="entry name" value="V-ATPase_C"/>
    <property type="match status" value="1"/>
</dbReference>
<dbReference type="Gene3D" id="3.30.70.100">
    <property type="match status" value="1"/>
</dbReference>
<dbReference type="InterPro" id="IPR036132">
    <property type="entry name" value="Vac_ATP_synth_c_sf"/>
</dbReference>
<evidence type="ECO:0000313" key="7">
    <source>
        <dbReference type="EMBL" id="CAG8719915.1"/>
    </source>
</evidence>
<protein>
    <recommendedName>
        <fullName evidence="6">V-type proton ATPase subunit C</fullName>
    </recommendedName>
</protein>
<sequence>MIQQYNEQQPIKTDLETSRTTLMPIFSSGENPISTTTTIPTSDRDDCSIFSDILSPVISSSSSYKMNLSIPSFPVIPAEGNKSIVFQNLKAKLSGSQADLAEVYQFLIPEFKIGTLDALVVISDELVKYDQFVESVAWKIVDILRILLNGDIDKICANLLVNDKTVDQYLKTFQWDIMKFRAEKSLQEIAEILNEEVSAIDTNMKAKLAHYNQVKGNLQALEKKQTGNLSVRNLADVVKKEHFVLDSEYLETLLVAVPRNHYKSWHSKFETLTQYVVPRSTQKIAEDDEYGLFNVTLFKRVSTDFANRCREEKFICRDFKYNEDEMANQRKEFEEVGATEKELWSALLRLANTNFGEVFSAWIHFKAMKVYVESVLRYGLPPDFMSATIKPKPKMDKRIREILNNQYGKLGGVLSRETQKDEAIEEYQNLIDKDYYPYVWFQIQFNVKKITS</sequence>
<dbReference type="Proteomes" id="UP000789405">
    <property type="component" value="Unassembled WGS sequence"/>
</dbReference>
<proteinExistence type="inferred from homology"/>
<evidence type="ECO:0000313" key="8">
    <source>
        <dbReference type="Proteomes" id="UP000789405"/>
    </source>
</evidence>
<dbReference type="PANTHER" id="PTHR10137">
    <property type="entry name" value="V-TYPE PROTON ATPASE SUBUNIT C"/>
    <property type="match status" value="1"/>
</dbReference>
<evidence type="ECO:0000256" key="2">
    <source>
        <dbReference type="ARBA" id="ARBA00022448"/>
    </source>
</evidence>
<gene>
    <name evidence="7" type="ORF">DERYTH_LOCUS14241</name>
</gene>
<evidence type="ECO:0000256" key="3">
    <source>
        <dbReference type="ARBA" id="ARBA00022781"/>
    </source>
</evidence>
<dbReference type="SUPFAM" id="SSF118203">
    <property type="entry name" value="Vacuolar ATP synthase subunit C"/>
    <property type="match status" value="1"/>
</dbReference>
<dbReference type="InterPro" id="IPR004907">
    <property type="entry name" value="ATPase_V1-cplx_csu"/>
</dbReference>
<reference evidence="7" key="1">
    <citation type="submission" date="2021-06" db="EMBL/GenBank/DDBJ databases">
        <authorList>
            <person name="Kallberg Y."/>
            <person name="Tangrot J."/>
            <person name="Rosling A."/>
        </authorList>
    </citation>
    <scope>NUCLEOTIDE SEQUENCE</scope>
    <source>
        <strain evidence="7">MA453B</strain>
    </source>
</reference>
<organism evidence="7 8">
    <name type="scientific">Dentiscutata erythropus</name>
    <dbReference type="NCBI Taxonomy" id="1348616"/>
    <lineage>
        <taxon>Eukaryota</taxon>
        <taxon>Fungi</taxon>
        <taxon>Fungi incertae sedis</taxon>
        <taxon>Mucoromycota</taxon>
        <taxon>Glomeromycotina</taxon>
        <taxon>Glomeromycetes</taxon>
        <taxon>Diversisporales</taxon>
        <taxon>Gigasporaceae</taxon>
        <taxon>Dentiscutata</taxon>
    </lineage>
</organism>
<keyword evidence="3 6" id="KW-0375">Hydrogen ion transport</keyword>
<comment type="function">
    <text evidence="5">Subunit of the V1 complex of vacuolar(H+)-ATPase (V-ATPase), a multisubunit enzyme composed of a peripheral complex (V1) that hydrolyzes ATP and a membrane integral complex (V0) that translocates protons. V-ATPase is responsible for acidifying and maintaining the pH of intracellular compartments. Subunit C is necessary for the assembly of the catalytic sector of the enzyme and is likely to have a specific function in its catalytic activity. Reversibly leaves the enzyme after glucose depletion, causing the catalytic subcomplex V1 to detach from the V0 section.</text>
</comment>
<dbReference type="FunFam" id="3.30.70.100:FF:000002">
    <property type="entry name" value="V-type proton ATPase subunit C"/>
    <property type="match status" value="1"/>
</dbReference>
<keyword evidence="4 6" id="KW-0406">Ion transport</keyword>
<evidence type="ECO:0000256" key="1">
    <source>
        <dbReference type="ARBA" id="ARBA00006138"/>
    </source>
</evidence>
<dbReference type="OrthoDB" id="6605928at2759"/>
<name>A0A9N9I578_9GLOM</name>
<dbReference type="AlphaFoldDB" id="A0A9N9I578"/>
<comment type="subunit">
    <text evidence="6">V-ATPase is a heteromultimeric enzyme composed of a peripheral catalytic V1 complex (components A to H) attached to an integral membrane V0 proton pore complex.</text>
</comment>
<evidence type="ECO:0000256" key="4">
    <source>
        <dbReference type="ARBA" id="ARBA00023065"/>
    </source>
</evidence>
<dbReference type="EMBL" id="CAJVPY010010569">
    <property type="protein sequence ID" value="CAG8719915.1"/>
    <property type="molecule type" value="Genomic_DNA"/>
</dbReference>
<keyword evidence="2 6" id="KW-0813">Transport</keyword>